<protein>
    <submittedName>
        <fullName evidence="2">ABC transporter substrate-binding protein</fullName>
    </submittedName>
</protein>
<dbReference type="AlphaFoldDB" id="A0A6M0GYS3"/>
<feature type="chain" id="PRO_5038635806" evidence="1">
    <location>
        <begin position="21"/>
        <end position="332"/>
    </location>
</feature>
<dbReference type="EMBL" id="JAAGPU010000002">
    <property type="protein sequence ID" value="NEU03716.1"/>
    <property type="molecule type" value="Genomic_DNA"/>
</dbReference>
<keyword evidence="1" id="KW-0732">Signal</keyword>
<reference evidence="2 3" key="1">
    <citation type="submission" date="2020-02" db="EMBL/GenBank/DDBJ databases">
        <title>Genome assembly of a novel Clostridium senegalense strain.</title>
        <authorList>
            <person name="Gupta T.B."/>
            <person name="Jauregui R."/>
            <person name="Maclean P."/>
            <person name="Nawarathana A."/>
            <person name="Brightwell G."/>
        </authorList>
    </citation>
    <scope>NUCLEOTIDE SEQUENCE [LARGE SCALE GENOMIC DNA]</scope>
    <source>
        <strain evidence="2 3">AGRFS4</strain>
    </source>
</reference>
<feature type="signal peptide" evidence="1">
    <location>
        <begin position="1"/>
        <end position="20"/>
    </location>
</feature>
<dbReference type="Pfam" id="PF04392">
    <property type="entry name" value="ABC_sub_bind"/>
    <property type="match status" value="1"/>
</dbReference>
<comment type="caution">
    <text evidence="2">The sequence shown here is derived from an EMBL/GenBank/DDBJ whole genome shotgun (WGS) entry which is preliminary data.</text>
</comment>
<proteinExistence type="predicted"/>
<dbReference type="InterPro" id="IPR007487">
    <property type="entry name" value="ABC_transpt-TYRBP-like"/>
</dbReference>
<dbReference type="Gene3D" id="3.40.50.2300">
    <property type="match status" value="2"/>
</dbReference>
<evidence type="ECO:0000256" key="1">
    <source>
        <dbReference type="SAM" id="SignalP"/>
    </source>
</evidence>
<dbReference type="CDD" id="cd06325">
    <property type="entry name" value="PBP1_ABC_unchar_transporter"/>
    <property type="match status" value="1"/>
</dbReference>
<accession>A0A6M0GYS3</accession>
<dbReference type="InterPro" id="IPR028082">
    <property type="entry name" value="Peripla_BP_I"/>
</dbReference>
<evidence type="ECO:0000313" key="3">
    <source>
        <dbReference type="Proteomes" id="UP000481872"/>
    </source>
</evidence>
<sequence>MVGKKLVLLSSVLTSIFLFSACSNGAGDSLSQEKNVNIGISQIASHPALDLAREGFVEALDSKGFKDKKNLNLELQNAEGDIATSNMIANNFVSSSKDLIFAIGTPAAQSAFNSTQDIPIITTAVTDAVSAGLVKSKDKSGTNVAGTSDAIPIEKQLKLIQQIVKDVKTIGVLYNTSEVNSEIQINNLKEIAKKNNIDVIVKGVNSVNDISQGLDSILDKIDVLYTPADNMIASSMPIISSKAIDKKIPIVGAEEAHVKGGALITEGINYKKLGFEAGIMAAEVLEGKDIKELPMKTLEDTELVINEDTLKKLSINIDEDIMKKAKLIKGGE</sequence>
<evidence type="ECO:0000313" key="2">
    <source>
        <dbReference type="EMBL" id="NEU03716.1"/>
    </source>
</evidence>
<dbReference type="Proteomes" id="UP000481872">
    <property type="component" value="Unassembled WGS sequence"/>
</dbReference>
<dbReference type="PANTHER" id="PTHR35271:SF1">
    <property type="entry name" value="ABC TRANSPORTER, SUBSTRATE-BINDING LIPOPROTEIN"/>
    <property type="match status" value="1"/>
</dbReference>
<keyword evidence="3" id="KW-1185">Reference proteome</keyword>
<dbReference type="PANTHER" id="PTHR35271">
    <property type="entry name" value="ABC TRANSPORTER, SUBSTRATE-BINDING LIPOPROTEIN-RELATED"/>
    <property type="match status" value="1"/>
</dbReference>
<name>A0A6M0GYS3_9CLOT</name>
<dbReference type="SUPFAM" id="SSF53822">
    <property type="entry name" value="Periplasmic binding protein-like I"/>
    <property type="match status" value="1"/>
</dbReference>
<organism evidence="2 3">
    <name type="scientific">Clostridium senegalense</name>
    <dbReference type="NCBI Taxonomy" id="1465809"/>
    <lineage>
        <taxon>Bacteria</taxon>
        <taxon>Bacillati</taxon>
        <taxon>Bacillota</taxon>
        <taxon>Clostridia</taxon>
        <taxon>Eubacteriales</taxon>
        <taxon>Clostridiaceae</taxon>
        <taxon>Clostridium</taxon>
    </lineage>
</organism>
<gene>
    <name evidence="2" type="ORF">G3M99_02360</name>
</gene>
<dbReference type="RefSeq" id="WP_199869037.1">
    <property type="nucleotide sequence ID" value="NZ_JAAGPU010000002.1"/>
</dbReference>
<dbReference type="PROSITE" id="PS51257">
    <property type="entry name" value="PROKAR_LIPOPROTEIN"/>
    <property type="match status" value="1"/>
</dbReference>